<protein>
    <submittedName>
        <fullName evidence="1">Uncharacterized protein</fullName>
    </submittedName>
</protein>
<dbReference type="KEGG" id="tva:4752834"/>
<keyword evidence="2" id="KW-1185">Reference proteome</keyword>
<accession>A2FJ26</accession>
<dbReference type="AlphaFoldDB" id="A2FJ26"/>
<evidence type="ECO:0000313" key="2">
    <source>
        <dbReference type="Proteomes" id="UP000001542"/>
    </source>
</evidence>
<gene>
    <name evidence="1" type="ORF">TVAG_204320</name>
</gene>
<name>A2FJ26_TRIV3</name>
<dbReference type="RefSeq" id="XP_001308020.1">
    <property type="nucleotide sequence ID" value="XM_001308019.1"/>
</dbReference>
<proteinExistence type="predicted"/>
<organism evidence="1 2">
    <name type="scientific">Trichomonas vaginalis (strain ATCC PRA-98 / G3)</name>
    <dbReference type="NCBI Taxonomy" id="412133"/>
    <lineage>
        <taxon>Eukaryota</taxon>
        <taxon>Metamonada</taxon>
        <taxon>Parabasalia</taxon>
        <taxon>Trichomonadida</taxon>
        <taxon>Trichomonadidae</taxon>
        <taxon>Trichomonas</taxon>
    </lineage>
</organism>
<dbReference type="Proteomes" id="UP000001542">
    <property type="component" value="Unassembled WGS sequence"/>
</dbReference>
<dbReference type="InParanoid" id="A2FJ26"/>
<dbReference type="VEuPathDB" id="TrichDB:TVAG_204320"/>
<dbReference type="OrthoDB" id="10687373at2759"/>
<sequence length="165" mass="18851">MFSIMGYINDNFKVNSTFNYLFRFENELSSEYDYLNQSSNPLYSNISADVSIEAISPECNITIGKFNSFNGLALSSTHETLIDGIVNNSNWYYAIGANKMYQTNYTIPGPRCQTDKAVTSLDLWLQYTDDKIFQMLPNLVLPSIPKCNCYHTLSNLNLFILMILE</sequence>
<reference evidence="1" key="1">
    <citation type="submission" date="2006-10" db="EMBL/GenBank/DDBJ databases">
        <authorList>
            <person name="Amadeo P."/>
            <person name="Zhao Q."/>
            <person name="Wortman J."/>
            <person name="Fraser-Liggett C."/>
            <person name="Carlton J."/>
        </authorList>
    </citation>
    <scope>NUCLEOTIDE SEQUENCE</scope>
    <source>
        <strain evidence="1">G3</strain>
    </source>
</reference>
<evidence type="ECO:0000313" key="1">
    <source>
        <dbReference type="EMBL" id="EAX95090.1"/>
    </source>
</evidence>
<reference evidence="1" key="2">
    <citation type="journal article" date="2007" name="Science">
        <title>Draft genome sequence of the sexually transmitted pathogen Trichomonas vaginalis.</title>
        <authorList>
            <person name="Carlton J.M."/>
            <person name="Hirt R.P."/>
            <person name="Silva J.C."/>
            <person name="Delcher A.L."/>
            <person name="Schatz M."/>
            <person name="Zhao Q."/>
            <person name="Wortman J.R."/>
            <person name="Bidwell S.L."/>
            <person name="Alsmark U.C.M."/>
            <person name="Besteiro S."/>
            <person name="Sicheritz-Ponten T."/>
            <person name="Noel C.J."/>
            <person name="Dacks J.B."/>
            <person name="Foster P.G."/>
            <person name="Simillion C."/>
            <person name="Van de Peer Y."/>
            <person name="Miranda-Saavedra D."/>
            <person name="Barton G.J."/>
            <person name="Westrop G.D."/>
            <person name="Mueller S."/>
            <person name="Dessi D."/>
            <person name="Fiori P.L."/>
            <person name="Ren Q."/>
            <person name="Paulsen I."/>
            <person name="Zhang H."/>
            <person name="Bastida-Corcuera F.D."/>
            <person name="Simoes-Barbosa A."/>
            <person name="Brown M.T."/>
            <person name="Hayes R.D."/>
            <person name="Mukherjee M."/>
            <person name="Okumura C.Y."/>
            <person name="Schneider R."/>
            <person name="Smith A.J."/>
            <person name="Vanacova S."/>
            <person name="Villalvazo M."/>
            <person name="Haas B.J."/>
            <person name="Pertea M."/>
            <person name="Feldblyum T.V."/>
            <person name="Utterback T.R."/>
            <person name="Shu C.L."/>
            <person name="Osoegawa K."/>
            <person name="de Jong P.J."/>
            <person name="Hrdy I."/>
            <person name="Horvathova L."/>
            <person name="Zubacova Z."/>
            <person name="Dolezal P."/>
            <person name="Malik S.B."/>
            <person name="Logsdon J.M. Jr."/>
            <person name="Henze K."/>
            <person name="Gupta A."/>
            <person name="Wang C.C."/>
            <person name="Dunne R.L."/>
            <person name="Upcroft J.A."/>
            <person name="Upcroft P."/>
            <person name="White O."/>
            <person name="Salzberg S.L."/>
            <person name="Tang P."/>
            <person name="Chiu C.-H."/>
            <person name="Lee Y.-S."/>
            <person name="Embley T.M."/>
            <person name="Coombs G.H."/>
            <person name="Mottram J.C."/>
            <person name="Tachezy J."/>
            <person name="Fraser-Liggett C.M."/>
            <person name="Johnson P.J."/>
        </authorList>
    </citation>
    <scope>NUCLEOTIDE SEQUENCE [LARGE SCALE GENOMIC DNA]</scope>
    <source>
        <strain evidence="1">G3</strain>
    </source>
</reference>
<dbReference type="VEuPathDB" id="TrichDB:TVAGG3_0879250"/>
<dbReference type="EMBL" id="DS113824">
    <property type="protein sequence ID" value="EAX95090.1"/>
    <property type="molecule type" value="Genomic_DNA"/>
</dbReference>